<dbReference type="NCBIfam" id="TIGR01614">
    <property type="entry name" value="PME_inhib"/>
    <property type="match status" value="1"/>
</dbReference>
<dbReference type="EMBL" id="JBGMDY010000009">
    <property type="protein sequence ID" value="KAL2321610.1"/>
    <property type="molecule type" value="Genomic_DNA"/>
</dbReference>
<evidence type="ECO:0000256" key="1">
    <source>
        <dbReference type="ARBA" id="ARBA00022729"/>
    </source>
</evidence>
<dbReference type="InterPro" id="IPR051955">
    <property type="entry name" value="PME_Inhibitor"/>
</dbReference>
<feature type="domain" description="Pectinesterase inhibitor" evidence="4">
    <location>
        <begin position="24"/>
        <end position="154"/>
    </location>
</feature>
<feature type="transmembrane region" description="Helical" evidence="3">
    <location>
        <begin position="20"/>
        <end position="37"/>
    </location>
</feature>
<comment type="caution">
    <text evidence="5">The sequence shown here is derived from an EMBL/GenBank/DDBJ whole genome shotgun (WGS) entry which is preliminary data.</text>
</comment>
<evidence type="ECO:0000259" key="4">
    <source>
        <dbReference type="SMART" id="SM00856"/>
    </source>
</evidence>
<evidence type="ECO:0000313" key="6">
    <source>
        <dbReference type="Proteomes" id="UP001603857"/>
    </source>
</evidence>
<protein>
    <recommendedName>
        <fullName evidence="4">Pectinesterase inhibitor domain-containing protein</fullName>
    </recommendedName>
</protein>
<comment type="similarity">
    <text evidence="2">Belongs to the PMEI family.</text>
</comment>
<gene>
    <name evidence="5" type="ORF">Fmac_025989</name>
</gene>
<evidence type="ECO:0000256" key="3">
    <source>
        <dbReference type="SAM" id="Phobius"/>
    </source>
</evidence>
<dbReference type="PANTHER" id="PTHR31080:SF296">
    <property type="entry name" value="OS05G0360900 PROTEIN"/>
    <property type="match status" value="1"/>
</dbReference>
<keyword evidence="3" id="KW-0472">Membrane</keyword>
<dbReference type="SUPFAM" id="SSF101148">
    <property type="entry name" value="Plant invertase/pectin methylesterase inhibitor"/>
    <property type="match status" value="1"/>
</dbReference>
<dbReference type="SMART" id="SM00856">
    <property type="entry name" value="PMEI"/>
    <property type="match status" value="1"/>
</dbReference>
<dbReference type="Pfam" id="PF04043">
    <property type="entry name" value="PMEI"/>
    <property type="match status" value="1"/>
</dbReference>
<proteinExistence type="inferred from homology"/>
<evidence type="ECO:0000256" key="2">
    <source>
        <dbReference type="ARBA" id="ARBA00038471"/>
    </source>
</evidence>
<organism evidence="5 6">
    <name type="scientific">Flemingia macrophylla</name>
    <dbReference type="NCBI Taxonomy" id="520843"/>
    <lineage>
        <taxon>Eukaryota</taxon>
        <taxon>Viridiplantae</taxon>
        <taxon>Streptophyta</taxon>
        <taxon>Embryophyta</taxon>
        <taxon>Tracheophyta</taxon>
        <taxon>Spermatophyta</taxon>
        <taxon>Magnoliopsida</taxon>
        <taxon>eudicotyledons</taxon>
        <taxon>Gunneridae</taxon>
        <taxon>Pentapetalae</taxon>
        <taxon>rosids</taxon>
        <taxon>fabids</taxon>
        <taxon>Fabales</taxon>
        <taxon>Fabaceae</taxon>
        <taxon>Papilionoideae</taxon>
        <taxon>50 kb inversion clade</taxon>
        <taxon>NPAAA clade</taxon>
        <taxon>indigoferoid/millettioid clade</taxon>
        <taxon>Phaseoleae</taxon>
        <taxon>Flemingia</taxon>
    </lineage>
</organism>
<name>A0ABD1LDL3_9FABA</name>
<dbReference type="AlphaFoldDB" id="A0ABD1LDL3"/>
<dbReference type="Gene3D" id="1.20.140.40">
    <property type="entry name" value="Invertase/pectin methylesterase inhibitor family protein"/>
    <property type="match status" value="1"/>
</dbReference>
<keyword evidence="6" id="KW-1185">Reference proteome</keyword>
<keyword evidence="3" id="KW-0812">Transmembrane</keyword>
<evidence type="ECO:0000313" key="5">
    <source>
        <dbReference type="EMBL" id="KAL2321610.1"/>
    </source>
</evidence>
<dbReference type="Proteomes" id="UP001603857">
    <property type="component" value="Unassembled WGS sequence"/>
</dbReference>
<sequence length="167" mass="17451">MERDLKHAALTRAQGLPFVSSWAFVMGLVTSFSLVVVDVSGSEQEEALAALSESVSKAESCASVVKQNPVGDCAENADSSVESLTKSVKELGLVGKDSSPMHLSNVQTWVSTALTDLDTCLEGLDGPKVDGKLKGAVTPKVLEASQAIKKALALVNAFASKQKTPMS</sequence>
<keyword evidence="3" id="KW-1133">Transmembrane helix</keyword>
<dbReference type="InterPro" id="IPR006501">
    <property type="entry name" value="Pectinesterase_inhib_dom"/>
</dbReference>
<keyword evidence="1" id="KW-0732">Signal</keyword>
<dbReference type="CDD" id="cd15798">
    <property type="entry name" value="PMEI-like_3"/>
    <property type="match status" value="1"/>
</dbReference>
<dbReference type="PANTHER" id="PTHR31080">
    <property type="entry name" value="PECTINESTERASE INHIBITOR-LIKE"/>
    <property type="match status" value="1"/>
</dbReference>
<accession>A0ABD1LDL3</accession>
<dbReference type="InterPro" id="IPR035513">
    <property type="entry name" value="Invertase/methylesterase_inhib"/>
</dbReference>
<reference evidence="5 6" key="1">
    <citation type="submission" date="2024-08" db="EMBL/GenBank/DDBJ databases">
        <title>Insights into the chromosomal genome structure of Flemingia macrophylla.</title>
        <authorList>
            <person name="Ding Y."/>
            <person name="Zhao Y."/>
            <person name="Bi W."/>
            <person name="Wu M."/>
            <person name="Zhao G."/>
            <person name="Gong Y."/>
            <person name="Li W."/>
            <person name="Zhang P."/>
        </authorList>
    </citation>
    <scope>NUCLEOTIDE SEQUENCE [LARGE SCALE GENOMIC DNA]</scope>
    <source>
        <strain evidence="5">DYQJB</strain>
        <tissue evidence="5">Leaf</tissue>
    </source>
</reference>